<evidence type="ECO:0000259" key="1">
    <source>
        <dbReference type="Pfam" id="PF01902"/>
    </source>
</evidence>
<gene>
    <name evidence="2" type="ORF">CLG94_00565</name>
</gene>
<dbReference type="Proteomes" id="UP000241436">
    <property type="component" value="Unassembled WGS sequence"/>
</dbReference>
<sequence length="236" mass="26041">MKPGYNRPRVLIAWSSGKDSAWTLQVLRQGGEIEVVGLLTTFNEAFDRVAMHAVRRGLVEAQARAADLPLINVPLPWPCSNAAYEEAMGRALAEARTQLKITHVAFGDLFLEDVRQYRESRMQGTGLTPLFPLWGRPTRILAHEMVSAGLRARITCVDPKRLSPSYAGRLFDGNLLDELPDEVDPCGERGEFHTFAYEGPMFAHSIPVSLGEVVTRDGFVFADLLPGTDSDGTSEL</sequence>
<protein>
    <submittedName>
        <fullName evidence="2">ATP-binding protein</fullName>
    </submittedName>
</protein>
<dbReference type="CDD" id="cd01994">
    <property type="entry name" value="AANH_PF0828-like"/>
    <property type="match status" value="1"/>
</dbReference>
<dbReference type="SUPFAM" id="SSF52402">
    <property type="entry name" value="Adenine nucleotide alpha hydrolases-like"/>
    <property type="match status" value="1"/>
</dbReference>
<keyword evidence="2" id="KW-0067">ATP-binding</keyword>
<keyword evidence="2" id="KW-0547">Nucleotide-binding</keyword>
<dbReference type="InterPro" id="IPR014729">
    <property type="entry name" value="Rossmann-like_a/b/a_fold"/>
</dbReference>
<evidence type="ECO:0000313" key="3">
    <source>
        <dbReference type="Proteomes" id="UP000241436"/>
    </source>
</evidence>
<dbReference type="OrthoDB" id="3572539at2"/>
<name>A0A2T4U1J9_9BACT</name>
<proteinExistence type="predicted"/>
<dbReference type="RefSeq" id="WP_107560961.1">
    <property type="nucleotide sequence ID" value="NZ_NVQC01000007.1"/>
</dbReference>
<dbReference type="Pfam" id="PF01902">
    <property type="entry name" value="Diphthami_syn_2"/>
    <property type="match status" value="1"/>
</dbReference>
<comment type="caution">
    <text evidence="2">The sequence shown here is derived from an EMBL/GenBank/DDBJ whole genome shotgun (WGS) entry which is preliminary data.</text>
</comment>
<dbReference type="AlphaFoldDB" id="A0A2T4U1J9"/>
<reference evidence="2 3" key="1">
    <citation type="submission" date="2017-09" db="EMBL/GenBank/DDBJ databases">
        <title>Bloom of a denitrifying methanotroph, Candidatus Methylomirabilis limnetica, in a deep stratified lake.</title>
        <authorList>
            <person name="Graf J.S."/>
            <person name="Marchant H.K."/>
            <person name="Tienken D."/>
            <person name="Hach P.F."/>
            <person name="Brand A."/>
            <person name="Schubert C.J."/>
            <person name="Kuypers M.M."/>
            <person name="Milucka J."/>
        </authorList>
    </citation>
    <scope>NUCLEOTIDE SEQUENCE [LARGE SCALE GENOMIC DNA]</scope>
    <source>
        <strain evidence="2 3">Zug</strain>
    </source>
</reference>
<keyword evidence="3" id="KW-1185">Reference proteome</keyword>
<evidence type="ECO:0000313" key="2">
    <source>
        <dbReference type="EMBL" id="PTL37209.1"/>
    </source>
</evidence>
<organism evidence="2 3">
    <name type="scientific">Candidatus Methylomirabilis limnetica</name>
    <dbReference type="NCBI Taxonomy" id="2033718"/>
    <lineage>
        <taxon>Bacteria</taxon>
        <taxon>Candidatus Methylomirabilota</taxon>
        <taxon>Candidatus Methylomirabilia</taxon>
        <taxon>Candidatus Methylomirabilales</taxon>
        <taxon>Candidatus Methylomirabilaceae</taxon>
        <taxon>Candidatus Methylomirabilis</taxon>
    </lineage>
</organism>
<dbReference type="Gene3D" id="3.90.1490.10">
    <property type="entry name" value="putative n-type atp pyrophosphatase, domain 2"/>
    <property type="match status" value="1"/>
</dbReference>
<reference evidence="3" key="2">
    <citation type="journal article" date="2018" name="Environ. Microbiol.">
        <title>Bloom of a denitrifying methanotroph, 'Candidatus Methylomirabilis limnetica', in a deep stratified lake.</title>
        <authorList>
            <person name="Graf J.S."/>
            <person name="Mayr M.J."/>
            <person name="Marchant H.K."/>
            <person name="Tienken D."/>
            <person name="Hach P.F."/>
            <person name="Brand A."/>
            <person name="Schubert C.J."/>
            <person name="Kuypers M.M."/>
            <person name="Milucka J."/>
        </authorList>
    </citation>
    <scope>NUCLEOTIDE SEQUENCE [LARGE SCALE GENOMIC DNA]</scope>
    <source>
        <strain evidence="3">Zug</strain>
    </source>
</reference>
<accession>A0A2T4U1J9</accession>
<dbReference type="EMBL" id="NVQC01000007">
    <property type="protein sequence ID" value="PTL37209.1"/>
    <property type="molecule type" value="Genomic_DNA"/>
</dbReference>
<feature type="domain" description="Diphthamide synthase" evidence="1">
    <location>
        <begin position="9"/>
        <end position="213"/>
    </location>
</feature>
<dbReference type="InterPro" id="IPR002761">
    <property type="entry name" value="Diphthami_syn_dom"/>
</dbReference>
<dbReference type="Gene3D" id="3.40.50.620">
    <property type="entry name" value="HUPs"/>
    <property type="match status" value="1"/>
</dbReference>
<dbReference type="GO" id="GO:0005524">
    <property type="term" value="F:ATP binding"/>
    <property type="evidence" value="ECO:0007669"/>
    <property type="project" value="UniProtKB-KW"/>
</dbReference>